<accession>A0A543L772</accession>
<dbReference type="EMBL" id="VFPV01000002">
    <property type="protein sequence ID" value="TQN03175.1"/>
    <property type="molecule type" value="Genomic_DNA"/>
</dbReference>
<gene>
    <name evidence="1" type="ORF">BDD18_1835</name>
</gene>
<dbReference type="AlphaFoldDB" id="A0A543L772"/>
<reference evidence="1 2" key="1">
    <citation type="submission" date="2019-06" db="EMBL/GenBank/DDBJ databases">
        <title>Genomic Encyclopedia of Archaeal and Bacterial Type Strains, Phase II (KMG-II): from individual species to whole genera.</title>
        <authorList>
            <person name="Goeker M."/>
        </authorList>
    </citation>
    <scope>NUCLEOTIDE SEQUENCE [LARGE SCALE GENOMIC DNA]</scope>
    <source>
        <strain evidence="1 2">DSM 7270</strain>
    </source>
</reference>
<comment type="caution">
    <text evidence="1">The sequence shown here is derived from an EMBL/GenBank/DDBJ whole genome shotgun (WGS) entry which is preliminary data.</text>
</comment>
<proteinExistence type="predicted"/>
<sequence length="37" mass="3743">MSSSMLSPRSLPATTAAVQSILAVTASAWALPTLVRG</sequence>
<name>A0A543L772_9BURK</name>
<dbReference type="Proteomes" id="UP000316993">
    <property type="component" value="Unassembled WGS sequence"/>
</dbReference>
<evidence type="ECO:0000313" key="2">
    <source>
        <dbReference type="Proteomes" id="UP000316993"/>
    </source>
</evidence>
<protein>
    <submittedName>
        <fullName evidence="1">Uncharacterized protein</fullName>
    </submittedName>
</protein>
<organism evidence="1 2">
    <name type="scientific">Acidovorax temperans</name>
    <dbReference type="NCBI Taxonomy" id="80878"/>
    <lineage>
        <taxon>Bacteria</taxon>
        <taxon>Pseudomonadati</taxon>
        <taxon>Pseudomonadota</taxon>
        <taxon>Betaproteobacteria</taxon>
        <taxon>Burkholderiales</taxon>
        <taxon>Comamonadaceae</taxon>
        <taxon>Acidovorax</taxon>
    </lineage>
</organism>
<evidence type="ECO:0000313" key="1">
    <source>
        <dbReference type="EMBL" id="TQN03175.1"/>
    </source>
</evidence>